<evidence type="ECO:0000313" key="3">
    <source>
        <dbReference type="Proteomes" id="UP000541558"/>
    </source>
</evidence>
<comment type="caution">
    <text evidence="2">The sequence shown here is derived from an EMBL/GenBank/DDBJ whole genome shotgun (WGS) entry which is preliminary data.</text>
</comment>
<keyword evidence="3" id="KW-1185">Reference proteome</keyword>
<dbReference type="OrthoDB" id="2387165at2759"/>
<accession>A0A8H5CAB1</accession>
<reference evidence="2 3" key="1">
    <citation type="journal article" date="2020" name="ISME J.">
        <title>Uncovering the hidden diversity of litter-decomposition mechanisms in mushroom-forming fungi.</title>
        <authorList>
            <person name="Floudas D."/>
            <person name="Bentzer J."/>
            <person name="Ahren D."/>
            <person name="Johansson T."/>
            <person name="Persson P."/>
            <person name="Tunlid A."/>
        </authorList>
    </citation>
    <scope>NUCLEOTIDE SEQUENCE [LARGE SCALE GENOMIC DNA]</scope>
    <source>
        <strain evidence="2 3">CBS 175.51</strain>
    </source>
</reference>
<sequence length="572" mass="61825">MSPRILALANTPSAPEVTSNLNVQQDIASSPGATVAGVETKLDATGRLGTQGGLVGVGATERDTEHTVVAFGPMLPSGVPVVQLKADLVTDEVASRLAIGLLGHVLFLKNQIPLPVPQLTRLSATTTKSSTSRSAKARTELLASFDTLTSHLTTTFATLSGALYRSYSEEKRARLGFTSDASDGGNGGGGRGGGGRHLDHAYLAVVLGPSLGTAKSRTFMAVDGFEAREWGMREGEDENKGGREEEEEESDEEVFVVEDESESDSTDSESEEEEEEEEEAYESAEEPEESEDELEAQEEDAGDHDESLSSEHIIGTNQPPLSTLKPLIEHPAQSTPQSPQILRDNVDSNPQSPLPPLPKSPAHEIRTPSTPADAQFPVQSLQNGNSNSKSAPPSPLRPKTIPTPSRATSQPPPPPTSYAEDQRFLQNSERLLARVLATADAEGYGFASELAPTQTHILLRAPRRFAHPSWIPRQNISASLESSLEAFLEKSKAPPPPLPMLPEQITGKSLSAAAAKEKKEKERMRTKQQLSEGVWVTAKAGLKIPERVRDEREEDEMIWWSWDGKIVGFSDW</sequence>
<proteinExistence type="predicted"/>
<feature type="compositionally biased region" description="Acidic residues" evidence="1">
    <location>
        <begin position="244"/>
        <end position="303"/>
    </location>
</feature>
<organism evidence="2 3">
    <name type="scientific">Ephemerocybe angulata</name>
    <dbReference type="NCBI Taxonomy" id="980116"/>
    <lineage>
        <taxon>Eukaryota</taxon>
        <taxon>Fungi</taxon>
        <taxon>Dikarya</taxon>
        <taxon>Basidiomycota</taxon>
        <taxon>Agaricomycotina</taxon>
        <taxon>Agaricomycetes</taxon>
        <taxon>Agaricomycetidae</taxon>
        <taxon>Agaricales</taxon>
        <taxon>Agaricineae</taxon>
        <taxon>Psathyrellaceae</taxon>
        <taxon>Ephemerocybe</taxon>
    </lineage>
</organism>
<dbReference type="EMBL" id="JAACJK010000057">
    <property type="protein sequence ID" value="KAF5337426.1"/>
    <property type="molecule type" value="Genomic_DNA"/>
</dbReference>
<gene>
    <name evidence="2" type="ORF">D9611_003003</name>
</gene>
<dbReference type="InterPro" id="IPR053729">
    <property type="entry name" value="MAD2L1BP_domain_sf"/>
</dbReference>
<feature type="region of interest" description="Disordered" evidence="1">
    <location>
        <begin position="230"/>
        <end position="425"/>
    </location>
</feature>
<feature type="compositionally biased region" description="Polar residues" evidence="1">
    <location>
        <begin position="367"/>
        <end position="391"/>
    </location>
</feature>
<feature type="compositionally biased region" description="Basic and acidic residues" evidence="1">
    <location>
        <begin position="230"/>
        <end position="243"/>
    </location>
</feature>
<evidence type="ECO:0000313" key="2">
    <source>
        <dbReference type="EMBL" id="KAF5337426.1"/>
    </source>
</evidence>
<dbReference type="Gene3D" id="3.30.900.20">
    <property type="match status" value="1"/>
</dbReference>
<dbReference type="AlphaFoldDB" id="A0A8H5CAB1"/>
<dbReference type="Proteomes" id="UP000541558">
    <property type="component" value="Unassembled WGS sequence"/>
</dbReference>
<name>A0A8H5CAB1_9AGAR</name>
<protein>
    <submittedName>
        <fullName evidence="2">Uncharacterized protein</fullName>
    </submittedName>
</protein>
<evidence type="ECO:0000256" key="1">
    <source>
        <dbReference type="SAM" id="MobiDB-lite"/>
    </source>
</evidence>